<dbReference type="EMBL" id="AGNL01045715">
    <property type="protein sequence ID" value="EJK48551.1"/>
    <property type="molecule type" value="Genomic_DNA"/>
</dbReference>
<dbReference type="PANTHER" id="PTHR13244">
    <property type="entry name" value="ZINC FINGER MYND DOMAIN CONTAINING PROTEIN 10"/>
    <property type="match status" value="1"/>
</dbReference>
<feature type="region of interest" description="Disordered" evidence="1">
    <location>
        <begin position="88"/>
        <end position="114"/>
    </location>
</feature>
<gene>
    <name evidence="2" type="ORF">THAOC_32641</name>
</gene>
<sequence>GVLSALSPSGGGGGEYVVDAFLEDDERIRSMIRTLLALELWRTRVLFRDGGDGEEGGQCREKEEEEVVEFEVEGGSRLDEEYDSLNDVDGGEGPASGECNAAASSTPNANNNNGNAANDAASTFGGLAPRLAANGNVLRAAFVLHAETTVVSMLGLIFYRGVPPGLIEDDDGLLLSLIDYCARQLVSSFVVMLSSRVMIHLPGDARAVQPVAPPPATSPPRVRAFVVRPVPHAATGAPGRGPRQRVPDGRGVRAALAVPGRGRVRARTEPPREDDGDARLPASVRAARRGAAVDEAPDRGGRTARRRRRSGDGDEGGLGEAAPRRVEGGPAVRAARPHRPRGTAVARAVPPDVLVVVPFVVRAR</sequence>
<dbReference type="Proteomes" id="UP000266841">
    <property type="component" value="Unassembled WGS sequence"/>
</dbReference>
<proteinExistence type="predicted"/>
<name>K0RHZ7_THAOC</name>
<comment type="caution">
    <text evidence="2">The sequence shown here is derived from an EMBL/GenBank/DDBJ whole genome shotgun (WGS) entry which is preliminary data.</text>
</comment>
<evidence type="ECO:0000313" key="3">
    <source>
        <dbReference type="Proteomes" id="UP000266841"/>
    </source>
</evidence>
<organism evidence="2 3">
    <name type="scientific">Thalassiosira oceanica</name>
    <name type="common">Marine diatom</name>
    <dbReference type="NCBI Taxonomy" id="159749"/>
    <lineage>
        <taxon>Eukaryota</taxon>
        <taxon>Sar</taxon>
        <taxon>Stramenopiles</taxon>
        <taxon>Ochrophyta</taxon>
        <taxon>Bacillariophyta</taxon>
        <taxon>Coscinodiscophyceae</taxon>
        <taxon>Thalassiosirophycidae</taxon>
        <taxon>Thalassiosirales</taxon>
        <taxon>Thalassiosiraceae</taxon>
        <taxon>Thalassiosira</taxon>
    </lineage>
</organism>
<dbReference type="PANTHER" id="PTHR13244:SF7">
    <property type="entry name" value="ZINC FINGER MYND DOMAIN-CONTAINING PROTEIN 10"/>
    <property type="match status" value="1"/>
</dbReference>
<reference evidence="2 3" key="1">
    <citation type="journal article" date="2012" name="Genome Biol.">
        <title>Genome and low-iron response of an oceanic diatom adapted to chronic iron limitation.</title>
        <authorList>
            <person name="Lommer M."/>
            <person name="Specht M."/>
            <person name="Roy A.S."/>
            <person name="Kraemer L."/>
            <person name="Andreson R."/>
            <person name="Gutowska M.A."/>
            <person name="Wolf J."/>
            <person name="Bergner S.V."/>
            <person name="Schilhabel M.B."/>
            <person name="Klostermeier U.C."/>
            <person name="Beiko R.G."/>
            <person name="Rosenstiel P."/>
            <person name="Hippler M."/>
            <person name="Laroche J."/>
        </authorList>
    </citation>
    <scope>NUCLEOTIDE SEQUENCE [LARGE SCALE GENOMIC DNA]</scope>
    <source>
        <strain evidence="2 3">CCMP1005</strain>
    </source>
</reference>
<dbReference type="AlphaFoldDB" id="K0RHZ7"/>
<evidence type="ECO:0000256" key="1">
    <source>
        <dbReference type="SAM" id="MobiDB-lite"/>
    </source>
</evidence>
<keyword evidence="3" id="KW-1185">Reference proteome</keyword>
<evidence type="ECO:0000313" key="2">
    <source>
        <dbReference type="EMBL" id="EJK48551.1"/>
    </source>
</evidence>
<dbReference type="GO" id="GO:0005737">
    <property type="term" value="C:cytoplasm"/>
    <property type="evidence" value="ECO:0007669"/>
    <property type="project" value="TreeGrafter"/>
</dbReference>
<feature type="non-terminal residue" evidence="2">
    <location>
        <position position="1"/>
    </location>
</feature>
<feature type="region of interest" description="Disordered" evidence="1">
    <location>
        <begin position="232"/>
        <end position="344"/>
    </location>
</feature>
<feature type="compositionally biased region" description="Low complexity" evidence="1">
    <location>
        <begin position="100"/>
        <end position="114"/>
    </location>
</feature>
<dbReference type="InterPro" id="IPR052298">
    <property type="entry name" value="ZMYND10"/>
</dbReference>
<accession>K0RHZ7</accession>
<protein>
    <submittedName>
        <fullName evidence="2">Uncharacterized protein</fullName>
    </submittedName>
</protein>